<dbReference type="Proteomes" id="UP001153334">
    <property type="component" value="Unassembled WGS sequence"/>
</dbReference>
<organism evidence="1 2">
    <name type="scientific">Nemania bipapillata</name>
    <dbReference type="NCBI Taxonomy" id="110536"/>
    <lineage>
        <taxon>Eukaryota</taxon>
        <taxon>Fungi</taxon>
        <taxon>Dikarya</taxon>
        <taxon>Ascomycota</taxon>
        <taxon>Pezizomycotina</taxon>
        <taxon>Sordariomycetes</taxon>
        <taxon>Xylariomycetidae</taxon>
        <taxon>Xylariales</taxon>
        <taxon>Xylariaceae</taxon>
        <taxon>Nemania</taxon>
    </lineage>
</organism>
<sequence length="1168" mass="134714">MMRELAGVNPPRKPPPEKPVTPPPRTEWQHDAQGPYVMRRDAFAWYKHRPMADIATIGISPFLRGARKYKAPVCITSIGEVDAIIRHKREVDEQFPSEEEEELKKRAWDTVPEEYRSLLRTFSKVDSDKLPPNRPIDHRIDFLPGKSEKDLPDNPLYRMSLEELEAVREYIVEQLRKGFIQPGNAPFAAPVLFVRKPGGGLRFCVDYRKINALTKKDKYPIPLIDETLARIAKAKIFTKIDVRQAFNRIRMHPESEDLTTFKTRYGAFKYKVLPFGLSNGPATFQRYINNALSEYLDDFCSAYIDDVLIFSENIEEHRIHVKRVLEKLREAGLQADIKKCEFHVEETKYLGFIVGKDGIKVDPEKVAVVRDWNAPTTVKGVQSFVGFCNFYRKFIYAYSRIAKPLFKLTCKGAMFVWTQECQMAFDALKAALISAPVLAHFDFNKETKVETDASNGVTAGVLSQRDSENDEWHPVAYVSETMHNAELNYGIPDKELLAVVRALKCWRPELVGLQREKPFLVVTDHQALEYFSTKQRLNLRQAGWAELLAQYHFLITFRPGSENVVADALSRKQEDVRTQKDKMESQRYLTMFKLVNEPGRIPGMDMVQLYELDTTVNINSVMSAMGEEEPHMPLMLLDEVLRQNREAPELEIYRSKAQAGSEDWQINEGLTTYKGRLVVPKSEHLHTRILKELHGRMTTAHPGRAKTRKLVASQYWWPGLGGDCDRYVSNCLECRPAKVPRDKTPGLLQPIPIPMRPFRHLVMDFKEMSTDGGKGNSVFVVVDRLSKLPWSTPCDKTVTAKDAARLYYEGPFRIFGLPQKIDSDRGPQFISSFTDELAKLLGIEWKLSSAGHHESAGQAEIAIEYLDQRLRPFCNHYQDNWAEALPAMDYAAASLPHESTGLQPHEVLFGFPMPGHLDWMNRTADVMNLPPKERLNREEAQEVARTIQEYVDTARHILKDTQDKMIKIENQHRRKPDFGPGDRVFIVKKRQSWATDRPSDKLDYPLTRQHFEIIEQTGPATFRLKVPTGWRSTDLYHADRLRKYPNNPLPGQEAEQPPGETVGPTDELEWEVERIRTSRIHYKKTLQYQVDWRGWDFDEVWYPAGNFKNSPRLLEKFHADNPDAAGPPKRLKEWLQAAREDRIEDDHPDDNIPETRQTEPRRSRRRNA</sequence>
<reference evidence="1" key="1">
    <citation type="submission" date="2022-11" db="EMBL/GenBank/DDBJ databases">
        <title>Genome Sequence of Nemania bipapillata.</title>
        <authorList>
            <person name="Buettner E."/>
        </authorList>
    </citation>
    <scope>NUCLEOTIDE SEQUENCE</scope>
    <source>
        <strain evidence="1">CP14</strain>
    </source>
</reference>
<keyword evidence="2" id="KW-1185">Reference proteome</keyword>
<proteinExistence type="predicted"/>
<gene>
    <name evidence="1" type="ORF">ONZ43_g7278</name>
</gene>
<comment type="caution">
    <text evidence="1">The sequence shown here is derived from an EMBL/GenBank/DDBJ whole genome shotgun (WGS) entry which is preliminary data.</text>
</comment>
<evidence type="ECO:0000313" key="2">
    <source>
        <dbReference type="Proteomes" id="UP001153334"/>
    </source>
</evidence>
<accession>A0ACC2HS81</accession>
<name>A0ACC2HS81_9PEZI</name>
<protein>
    <submittedName>
        <fullName evidence="1">Uncharacterized protein</fullName>
    </submittedName>
</protein>
<evidence type="ECO:0000313" key="1">
    <source>
        <dbReference type="EMBL" id="KAJ8105804.1"/>
    </source>
</evidence>
<dbReference type="EMBL" id="JAPESX010003068">
    <property type="protein sequence ID" value="KAJ8105804.1"/>
    <property type="molecule type" value="Genomic_DNA"/>
</dbReference>